<feature type="region of interest" description="Disordered" evidence="4">
    <location>
        <begin position="84"/>
        <end position="112"/>
    </location>
</feature>
<dbReference type="AlphaFoldDB" id="A0A0A9YF31"/>
<keyword evidence="3" id="KW-0539">Nucleus</keyword>
<feature type="compositionally biased region" description="Basic and acidic residues" evidence="4">
    <location>
        <begin position="102"/>
        <end position="111"/>
    </location>
</feature>
<evidence type="ECO:0008006" key="6">
    <source>
        <dbReference type="Google" id="ProtNLM"/>
    </source>
</evidence>
<protein>
    <recommendedName>
        <fullName evidence="6">Protein BUD31</fullName>
    </recommendedName>
</protein>
<feature type="compositionally biased region" description="Low complexity" evidence="4">
    <location>
        <begin position="90"/>
        <end position="101"/>
    </location>
</feature>
<evidence type="ECO:0000256" key="4">
    <source>
        <dbReference type="SAM" id="MobiDB-lite"/>
    </source>
</evidence>
<organism evidence="5">
    <name type="scientific">Lygus hesperus</name>
    <name type="common">Western plant bug</name>
    <dbReference type="NCBI Taxonomy" id="30085"/>
    <lineage>
        <taxon>Eukaryota</taxon>
        <taxon>Metazoa</taxon>
        <taxon>Ecdysozoa</taxon>
        <taxon>Arthropoda</taxon>
        <taxon>Hexapoda</taxon>
        <taxon>Insecta</taxon>
        <taxon>Pterygota</taxon>
        <taxon>Neoptera</taxon>
        <taxon>Paraneoptera</taxon>
        <taxon>Hemiptera</taxon>
        <taxon>Heteroptera</taxon>
        <taxon>Panheteroptera</taxon>
        <taxon>Cimicomorpha</taxon>
        <taxon>Miridae</taxon>
        <taxon>Mirini</taxon>
        <taxon>Lygus</taxon>
    </lineage>
</organism>
<reference evidence="5" key="2">
    <citation type="submission" date="2014-07" db="EMBL/GenBank/DDBJ databases">
        <authorList>
            <person name="Hull J."/>
        </authorList>
    </citation>
    <scope>NUCLEOTIDE SEQUENCE</scope>
</reference>
<reference evidence="5" key="1">
    <citation type="journal article" date="2014" name="PLoS ONE">
        <title>Transcriptome-Based Identification of ABC Transporters in the Western Tarnished Plant Bug Lygus hesperus.</title>
        <authorList>
            <person name="Hull J.J."/>
            <person name="Chaney K."/>
            <person name="Geib S.M."/>
            <person name="Fabrick J.A."/>
            <person name="Brent C.S."/>
            <person name="Walsh D."/>
            <person name="Lavine L.C."/>
        </authorList>
    </citation>
    <scope>NUCLEOTIDE SEQUENCE</scope>
</reference>
<evidence type="ECO:0000256" key="1">
    <source>
        <dbReference type="ARBA" id="ARBA00004123"/>
    </source>
</evidence>
<dbReference type="Pfam" id="PF01125">
    <property type="entry name" value="BUD31"/>
    <property type="match status" value="1"/>
</dbReference>
<evidence type="ECO:0000313" key="5">
    <source>
        <dbReference type="EMBL" id="JAG31657.1"/>
    </source>
</evidence>
<dbReference type="EMBL" id="GBHO01011947">
    <property type="protein sequence ID" value="JAG31657.1"/>
    <property type="molecule type" value="Transcribed_RNA"/>
</dbReference>
<evidence type="ECO:0000256" key="2">
    <source>
        <dbReference type="ARBA" id="ARBA00005287"/>
    </source>
</evidence>
<sequence length="173" mass="19321">MAQINHRRTRYVYNALYKHHRITQEVFDYCAEMNFIDAALAKKWRLVGYEQLCCNACALPGAASVAALRNAKYAHRHTAERKLTGLAIGSDNSNSSSSSKNQTHDRDREMKPGTTCVCRVPASQRRSKSFLACAVCGCHGCCSSDTTTHERHGVFDDLSTTTRTRHNVNIHTS</sequence>
<dbReference type="GO" id="GO:0000398">
    <property type="term" value="P:mRNA splicing, via spliceosome"/>
    <property type="evidence" value="ECO:0007669"/>
    <property type="project" value="TreeGrafter"/>
</dbReference>
<dbReference type="PANTHER" id="PTHR19411:SF0">
    <property type="entry name" value="PROTEIN BUD31 HOMOLOG"/>
    <property type="match status" value="1"/>
</dbReference>
<dbReference type="GO" id="GO:0005681">
    <property type="term" value="C:spliceosomal complex"/>
    <property type="evidence" value="ECO:0007669"/>
    <property type="project" value="TreeGrafter"/>
</dbReference>
<evidence type="ECO:0000256" key="3">
    <source>
        <dbReference type="ARBA" id="ARBA00023242"/>
    </source>
</evidence>
<gene>
    <name evidence="5" type="ORF">CM83_31756</name>
</gene>
<proteinExistence type="inferred from homology"/>
<comment type="similarity">
    <text evidence="2">Belongs to the BUD31 (G10) family.</text>
</comment>
<dbReference type="PANTHER" id="PTHR19411">
    <property type="entry name" value="PROTEIN BUD31-RELATED"/>
    <property type="match status" value="1"/>
</dbReference>
<dbReference type="InterPro" id="IPR001748">
    <property type="entry name" value="BUD31"/>
</dbReference>
<comment type="subcellular location">
    <subcellularLocation>
        <location evidence="1">Nucleus</location>
    </subcellularLocation>
</comment>
<accession>A0A0A9YF31</accession>
<name>A0A0A9YF31_LYGHE</name>